<dbReference type="InterPro" id="IPR017927">
    <property type="entry name" value="FAD-bd_FR_type"/>
</dbReference>
<accession>G5EAX6</accession>
<evidence type="ECO:0000259" key="14">
    <source>
        <dbReference type="PROSITE" id="PS51384"/>
    </source>
</evidence>
<evidence type="ECO:0000256" key="6">
    <source>
        <dbReference type="ARBA" id="ARBA00022692"/>
    </source>
</evidence>
<evidence type="ECO:0000256" key="12">
    <source>
        <dbReference type="ARBA" id="ARBA00048483"/>
    </source>
</evidence>
<dbReference type="GO" id="GO:0052851">
    <property type="term" value="F:ferric-chelate reductase (NADPH) activity"/>
    <property type="evidence" value="ECO:0007669"/>
    <property type="project" value="UniProtKB-EC"/>
</dbReference>
<comment type="similarity">
    <text evidence="2">Belongs to the ferric reductase (FRE) family.</text>
</comment>
<feature type="transmembrane region" description="Helical" evidence="13">
    <location>
        <begin position="182"/>
        <end position="204"/>
    </location>
</feature>
<dbReference type="Gene3D" id="3.40.50.80">
    <property type="entry name" value="Nucleotide-binding domain of ferredoxin-NADP reductase (FNR) module"/>
    <property type="match status" value="1"/>
</dbReference>
<dbReference type="SFLD" id="SFLDS00052">
    <property type="entry name" value="Ferric_Reductase_Domain"/>
    <property type="match status" value="1"/>
</dbReference>
<feature type="transmembrane region" description="Helical" evidence="13">
    <location>
        <begin position="249"/>
        <end position="269"/>
    </location>
</feature>
<keyword evidence="4" id="KW-0813">Transport</keyword>
<feature type="transmembrane region" description="Helical" evidence="13">
    <location>
        <begin position="110"/>
        <end position="130"/>
    </location>
</feature>
<evidence type="ECO:0000313" key="16">
    <source>
        <dbReference type="Proteomes" id="UP000000560"/>
    </source>
</evidence>
<evidence type="ECO:0000313" key="15">
    <source>
        <dbReference type="EMBL" id="CBF79853.1"/>
    </source>
</evidence>
<evidence type="ECO:0000256" key="4">
    <source>
        <dbReference type="ARBA" id="ARBA00022448"/>
    </source>
</evidence>
<accession>C8VC18</accession>
<keyword evidence="6 13" id="KW-0812">Transmembrane</keyword>
<dbReference type="Pfam" id="PF08022">
    <property type="entry name" value="FAD_binding_8"/>
    <property type="match status" value="1"/>
</dbReference>
<dbReference type="eggNOG" id="KOG0039">
    <property type="taxonomic scope" value="Eukaryota"/>
</dbReference>
<dbReference type="SFLD" id="SFLDG01168">
    <property type="entry name" value="Ferric_reductase_subgroup_(FRE"/>
    <property type="match status" value="1"/>
</dbReference>
<dbReference type="PROSITE" id="PS51384">
    <property type="entry name" value="FAD_FR"/>
    <property type="match status" value="1"/>
</dbReference>
<dbReference type="STRING" id="227321.G5EAX6"/>
<dbReference type="SUPFAM" id="SSF63380">
    <property type="entry name" value="Riboflavin synthase domain-like"/>
    <property type="match status" value="1"/>
</dbReference>
<evidence type="ECO:0000256" key="10">
    <source>
        <dbReference type="ARBA" id="ARBA00023065"/>
    </source>
</evidence>
<keyword evidence="8 13" id="KW-1133">Transmembrane helix</keyword>
<reference evidence="16" key="1">
    <citation type="journal article" date="2005" name="Nature">
        <title>Sequencing of Aspergillus nidulans and comparative analysis with A. fumigatus and A. oryzae.</title>
        <authorList>
            <person name="Galagan J.E."/>
            <person name="Calvo S.E."/>
            <person name="Cuomo C."/>
            <person name="Ma L.J."/>
            <person name="Wortman J.R."/>
            <person name="Batzoglou S."/>
            <person name="Lee S.I."/>
            <person name="Basturkmen M."/>
            <person name="Spevak C.C."/>
            <person name="Clutterbuck J."/>
            <person name="Kapitonov V."/>
            <person name="Jurka J."/>
            <person name="Scazzocchio C."/>
            <person name="Farman M."/>
            <person name="Butler J."/>
            <person name="Purcell S."/>
            <person name="Harris S."/>
            <person name="Braus G.H."/>
            <person name="Draht O."/>
            <person name="Busch S."/>
            <person name="D'Enfert C."/>
            <person name="Bouchier C."/>
            <person name="Goldman G.H."/>
            <person name="Bell-Pedersen D."/>
            <person name="Griffiths-Jones S."/>
            <person name="Doonan J.H."/>
            <person name="Yu J."/>
            <person name="Vienken K."/>
            <person name="Pain A."/>
            <person name="Freitag M."/>
            <person name="Selker E.U."/>
            <person name="Archer D.B."/>
            <person name="Penalva M.A."/>
            <person name="Oakley B.R."/>
            <person name="Momany M."/>
            <person name="Tanaka T."/>
            <person name="Kumagai T."/>
            <person name="Asai K."/>
            <person name="Machida M."/>
            <person name="Nierman W.C."/>
            <person name="Denning D.W."/>
            <person name="Caddick M."/>
            <person name="Hynes M."/>
            <person name="Paoletti M."/>
            <person name="Fischer R."/>
            <person name="Miller B."/>
            <person name="Dyer P."/>
            <person name="Sachs M.S."/>
            <person name="Osmani S.A."/>
            <person name="Birren B.W."/>
        </authorList>
    </citation>
    <scope>NUCLEOTIDE SEQUENCE [LARGE SCALE GENOMIC DNA]</scope>
    <source>
        <strain evidence="16">FGSC A4 / ATCC 38163 / CBS 112.46 / NRRL 194 / M139</strain>
    </source>
</reference>
<dbReference type="FunCoup" id="G5EAX6">
    <property type="interactions" value="359"/>
</dbReference>
<evidence type="ECO:0000256" key="11">
    <source>
        <dbReference type="ARBA" id="ARBA00023136"/>
    </source>
</evidence>
<dbReference type="PANTHER" id="PTHR32361:SF27">
    <property type="entry name" value="FAD-BINDING FR-TYPE DOMAIN-CONTAINING PROTEIN-RELATED"/>
    <property type="match status" value="1"/>
</dbReference>
<evidence type="ECO:0000256" key="8">
    <source>
        <dbReference type="ARBA" id="ARBA00022989"/>
    </source>
</evidence>
<dbReference type="InterPro" id="IPR017938">
    <property type="entry name" value="Riboflavin_synthase-like_b-brl"/>
</dbReference>
<feature type="domain" description="FAD-binding FR-type" evidence="14">
    <location>
        <begin position="283"/>
        <end position="425"/>
    </location>
</feature>
<keyword evidence="10" id="KW-0406">Ion transport</keyword>
<dbReference type="EMBL" id="BN001304">
    <property type="protein sequence ID" value="CBF79853.1"/>
    <property type="molecule type" value="Genomic_DNA"/>
</dbReference>
<dbReference type="GO" id="GO:0000293">
    <property type="term" value="F:ferric-chelate reductase activity"/>
    <property type="evidence" value="ECO:0000247"/>
    <property type="project" value="AspGD"/>
</dbReference>
<evidence type="ECO:0000256" key="13">
    <source>
        <dbReference type="SAM" id="Phobius"/>
    </source>
</evidence>
<dbReference type="GeneID" id="2869398"/>
<evidence type="ECO:0000256" key="7">
    <source>
        <dbReference type="ARBA" id="ARBA00022982"/>
    </source>
</evidence>
<dbReference type="AlphaFoldDB" id="G5EAX6"/>
<protein>
    <recommendedName>
        <fullName evidence="3">ferric-chelate reductase (NADPH)</fullName>
        <ecNumber evidence="3">1.16.1.9</ecNumber>
    </recommendedName>
</protein>
<reference evidence="16" key="2">
    <citation type="journal article" date="2009" name="Fungal Genet. Biol.">
        <title>The 2008 update of the Aspergillus nidulans genome annotation: a community effort.</title>
        <authorList>
            <person name="Wortman J.R."/>
            <person name="Gilsenan J.M."/>
            <person name="Joardar V."/>
            <person name="Deegan J."/>
            <person name="Clutterbuck J."/>
            <person name="Andersen M.R."/>
            <person name="Archer D."/>
            <person name="Bencina M."/>
            <person name="Braus G."/>
            <person name="Coutinho P."/>
            <person name="von Dohren H."/>
            <person name="Doonan J."/>
            <person name="Driessen A.J."/>
            <person name="Durek P."/>
            <person name="Espeso E."/>
            <person name="Fekete E."/>
            <person name="Flipphi M."/>
            <person name="Estrada C.G."/>
            <person name="Geysens S."/>
            <person name="Goldman G."/>
            <person name="de Groot P.W."/>
            <person name="Hansen K."/>
            <person name="Harris S.D."/>
            <person name="Heinekamp T."/>
            <person name="Helmstaedt K."/>
            <person name="Henrissat B."/>
            <person name="Hofmann G."/>
            <person name="Homan T."/>
            <person name="Horio T."/>
            <person name="Horiuchi H."/>
            <person name="James S."/>
            <person name="Jones M."/>
            <person name="Karaffa L."/>
            <person name="Karanyi Z."/>
            <person name="Kato M."/>
            <person name="Keller N."/>
            <person name="Kelly D.E."/>
            <person name="Kiel J.A."/>
            <person name="Kim J.M."/>
            <person name="van der Klei I.J."/>
            <person name="Klis F.M."/>
            <person name="Kovalchuk A."/>
            <person name="Krasevec N."/>
            <person name="Kubicek C.P."/>
            <person name="Liu B."/>
            <person name="Maccabe A."/>
            <person name="Meyer V."/>
            <person name="Mirabito P."/>
            <person name="Miskei M."/>
            <person name="Mos M."/>
            <person name="Mullins J."/>
            <person name="Nelson D.R."/>
            <person name="Nielsen J."/>
            <person name="Oakley B.R."/>
            <person name="Osmani S.A."/>
            <person name="Pakula T."/>
            <person name="Paszewski A."/>
            <person name="Paulsen I."/>
            <person name="Pilsyk S."/>
            <person name="Pocsi I."/>
            <person name="Punt P.J."/>
            <person name="Ram A.F."/>
            <person name="Ren Q."/>
            <person name="Robellet X."/>
            <person name="Robson G."/>
            <person name="Seiboth B."/>
            <person name="van Solingen P."/>
            <person name="Specht T."/>
            <person name="Sun J."/>
            <person name="Taheri-Talesh N."/>
            <person name="Takeshita N."/>
            <person name="Ussery D."/>
            <person name="vanKuyk P.A."/>
            <person name="Visser H."/>
            <person name="van de Vondervoort P.J."/>
            <person name="de Vries R.P."/>
            <person name="Walton J."/>
            <person name="Xiang X."/>
            <person name="Xiong Y."/>
            <person name="Zeng A.P."/>
            <person name="Brandt B.W."/>
            <person name="Cornell M.J."/>
            <person name="van den Hondel C.A."/>
            <person name="Visser J."/>
            <person name="Oliver S.G."/>
            <person name="Turner G."/>
        </authorList>
    </citation>
    <scope>GENOME REANNOTATION</scope>
    <source>
        <strain evidence="16">FGSC A4 / ATCC 38163 / CBS 112.46 / NRRL 194 / M139</strain>
    </source>
</reference>
<dbReference type="InParanoid" id="G5EAX6"/>
<dbReference type="VEuPathDB" id="FungiDB:AN7662"/>
<dbReference type="InterPro" id="IPR013121">
    <property type="entry name" value="Fe_red_NAD-bd_6"/>
</dbReference>
<dbReference type="OMA" id="YMYLYMP"/>
<dbReference type="RefSeq" id="XP_680931.1">
    <property type="nucleotide sequence ID" value="XM_675839.1"/>
</dbReference>
<keyword evidence="11 13" id="KW-0472">Membrane</keyword>
<feature type="transmembrane region" description="Helical" evidence="13">
    <location>
        <begin position="20"/>
        <end position="45"/>
    </location>
</feature>
<evidence type="ECO:0000256" key="5">
    <source>
        <dbReference type="ARBA" id="ARBA00022475"/>
    </source>
</evidence>
<dbReference type="GO" id="GO:0015677">
    <property type="term" value="P:copper ion import"/>
    <property type="evidence" value="ECO:0000318"/>
    <property type="project" value="GO_Central"/>
</dbReference>
<evidence type="ECO:0000256" key="2">
    <source>
        <dbReference type="ARBA" id="ARBA00006278"/>
    </source>
</evidence>
<dbReference type="InterPro" id="IPR013112">
    <property type="entry name" value="FAD-bd_8"/>
</dbReference>
<keyword evidence="16" id="KW-1185">Reference proteome</keyword>
<evidence type="ECO:0000256" key="3">
    <source>
        <dbReference type="ARBA" id="ARBA00012668"/>
    </source>
</evidence>
<dbReference type="HOGENOM" id="CLU_010365_3_1_1"/>
<dbReference type="InterPro" id="IPR039261">
    <property type="entry name" value="FNR_nucleotide-bd"/>
</dbReference>
<keyword evidence="5" id="KW-1003">Cell membrane</keyword>
<sequence length="599" mass="67156">MGVDLLPPGQERQRHVHPPMNIALATPLFALAGGFLILFVGRLAIRMRHHLRLRAVLRNDDQTPFTNRNGFMAWTNRHVFYAPLFGARHSRELRIGRAHMGTVPLRIETLILALYIAINFAFFVCLVDWWEDYQEKLYQVKYAGGHLAVMNTPGLVLAAARNNPLIPLLGISFDTFNLFHRWVGRVIVVGAIIHMSAVIAGLIAEHGFETTTHIIWEVPFFIWGMIALFGFILIAIQSVSLLRHAFYEVFLHLHVALAVMSFVGLWYHLRGLEQQNVVLGTIILWGLERVTRVASLVWRNVGKQRTVADFELLPGNVIRATVTLARTGEFRAGQHMYLYVPSVGLWTSHPFSVAWTSTEEVSVDSDSNESFKMLLDRKPQTTISFLIKREDGFTRELQRKAANSDTCQFTTTVFAEGPYGGLEDLNSYGTVLLIASGVGITNTMSYLYQFLEGFSARKTAVRRVNLVWVTRSVEDLHWIDPWMKSVFTHPAIATKESFQNNRLAVSVQVYVTRKEASEASVGDSENLWAFSAPSGVSVSVGFGRPGFAVVIEREMETQVGAMAVSVCGNGCVTDDVRQAVREAQKGAKTISLHDEAFCW</sequence>
<evidence type="ECO:0000256" key="1">
    <source>
        <dbReference type="ARBA" id="ARBA00004651"/>
    </source>
</evidence>
<dbReference type="CDD" id="cd06186">
    <property type="entry name" value="NOX_Duox_like_FAD_NADP"/>
    <property type="match status" value="1"/>
</dbReference>
<dbReference type="GO" id="GO:0005886">
    <property type="term" value="C:plasma membrane"/>
    <property type="evidence" value="ECO:0000318"/>
    <property type="project" value="GO_Central"/>
</dbReference>
<organism evidence="15 16">
    <name type="scientific">Emericella nidulans (strain FGSC A4 / ATCC 38163 / CBS 112.46 / NRRL 194 / M139)</name>
    <name type="common">Aspergillus nidulans</name>
    <dbReference type="NCBI Taxonomy" id="227321"/>
    <lineage>
        <taxon>Eukaryota</taxon>
        <taxon>Fungi</taxon>
        <taxon>Dikarya</taxon>
        <taxon>Ascomycota</taxon>
        <taxon>Pezizomycotina</taxon>
        <taxon>Eurotiomycetes</taxon>
        <taxon>Eurotiomycetidae</taxon>
        <taxon>Eurotiales</taxon>
        <taxon>Aspergillaceae</taxon>
        <taxon>Aspergillus</taxon>
        <taxon>Aspergillus subgen. Nidulantes</taxon>
    </lineage>
</organism>
<dbReference type="PANTHER" id="PTHR32361">
    <property type="entry name" value="FERRIC/CUPRIC REDUCTASE TRANSMEMBRANE COMPONENT"/>
    <property type="match status" value="1"/>
</dbReference>
<feature type="transmembrane region" description="Helical" evidence="13">
    <location>
        <begin position="220"/>
        <end position="242"/>
    </location>
</feature>
<keyword evidence="7" id="KW-0249">Electron transport</keyword>
<name>G5EAX6_EMENI</name>
<dbReference type="KEGG" id="ani:ANIA_07662"/>
<comment type="catalytic activity">
    <reaction evidence="12">
        <text>2 a Fe(II)-siderophore + NADP(+) + H(+) = 2 a Fe(III)-siderophore + NADPH</text>
        <dbReference type="Rhea" id="RHEA:28795"/>
        <dbReference type="Rhea" id="RHEA-COMP:11342"/>
        <dbReference type="Rhea" id="RHEA-COMP:11344"/>
        <dbReference type="ChEBI" id="CHEBI:15378"/>
        <dbReference type="ChEBI" id="CHEBI:29033"/>
        <dbReference type="ChEBI" id="CHEBI:29034"/>
        <dbReference type="ChEBI" id="CHEBI:57783"/>
        <dbReference type="ChEBI" id="CHEBI:58349"/>
        <dbReference type="EC" id="1.16.1.9"/>
    </reaction>
</comment>
<dbReference type="Pfam" id="PF01794">
    <property type="entry name" value="Ferric_reduct"/>
    <property type="match status" value="1"/>
</dbReference>
<dbReference type="GO" id="GO:0006826">
    <property type="term" value="P:iron ion transport"/>
    <property type="evidence" value="ECO:0000318"/>
    <property type="project" value="GO_Central"/>
</dbReference>
<keyword evidence="9" id="KW-0560">Oxidoreductase</keyword>
<dbReference type="SUPFAM" id="SSF52343">
    <property type="entry name" value="Ferredoxin reductase-like, C-terminal NADP-linked domain"/>
    <property type="match status" value="1"/>
</dbReference>
<dbReference type="OrthoDB" id="4494341at2759"/>
<dbReference type="Pfam" id="PF08030">
    <property type="entry name" value="NAD_binding_6"/>
    <property type="match status" value="1"/>
</dbReference>
<dbReference type="Proteomes" id="UP000000560">
    <property type="component" value="Chromosome IV"/>
</dbReference>
<dbReference type="InterPro" id="IPR051410">
    <property type="entry name" value="Ferric/Cupric_Reductase"/>
</dbReference>
<proteinExistence type="inferred from homology"/>
<feature type="transmembrane region" description="Helical" evidence="13">
    <location>
        <begin position="142"/>
        <end position="161"/>
    </location>
</feature>
<dbReference type="EC" id="1.16.1.9" evidence="3"/>
<gene>
    <name evidence="15" type="ORF">ANIA_07662</name>
</gene>
<dbReference type="GO" id="GO:0006879">
    <property type="term" value="P:intracellular iron ion homeostasis"/>
    <property type="evidence" value="ECO:0000270"/>
    <property type="project" value="AspGD"/>
</dbReference>
<evidence type="ECO:0000256" key="9">
    <source>
        <dbReference type="ARBA" id="ARBA00023002"/>
    </source>
</evidence>
<dbReference type="InterPro" id="IPR013130">
    <property type="entry name" value="Fe3_Rdtase_TM_dom"/>
</dbReference>
<comment type="subcellular location">
    <subcellularLocation>
        <location evidence="1">Cell membrane</location>
        <topology evidence="1">Multi-pass membrane protein</topology>
    </subcellularLocation>
</comment>